<dbReference type="Proteomes" id="UP001432216">
    <property type="component" value="Chromosome 8"/>
</dbReference>
<keyword evidence="2" id="KW-1185">Reference proteome</keyword>
<dbReference type="GeneID" id="89991741"/>
<protein>
    <submittedName>
        <fullName evidence="1">Uncharacterized protein</fullName>
    </submittedName>
</protein>
<accession>A0ABZ2AYJ1</accession>
<dbReference type="RefSeq" id="XP_064722854.1">
    <property type="nucleotide sequence ID" value="XM_064866782.1"/>
</dbReference>
<dbReference type="EMBL" id="CP143813">
    <property type="protein sequence ID" value="WVO23615.1"/>
    <property type="molecule type" value="Genomic_DNA"/>
</dbReference>
<dbReference type="Gene3D" id="3.90.79.10">
    <property type="entry name" value="Nucleoside Triphosphate Pyrophosphohydrolase"/>
    <property type="match status" value="1"/>
</dbReference>
<proteinExistence type="predicted"/>
<reference evidence="1 2" key="1">
    <citation type="submission" date="2024-01" db="EMBL/GenBank/DDBJ databases">
        <title>Comparative genomics of Cryptococcus and Kwoniella reveals pathogenesis evolution and contrasting modes of karyotype evolution via chromosome fusion or intercentromeric recombination.</title>
        <authorList>
            <person name="Coelho M.A."/>
            <person name="David-Palma M."/>
            <person name="Shea T."/>
            <person name="Bowers K."/>
            <person name="McGinley-Smith S."/>
            <person name="Mohammad A.W."/>
            <person name="Gnirke A."/>
            <person name="Yurkov A.M."/>
            <person name="Nowrousian M."/>
            <person name="Sun S."/>
            <person name="Cuomo C.A."/>
            <person name="Heitman J."/>
        </authorList>
    </citation>
    <scope>NUCLEOTIDE SEQUENCE [LARGE SCALE GENOMIC DNA]</scope>
    <source>
        <strain evidence="1 2">7685027</strain>
    </source>
</reference>
<gene>
    <name evidence="1" type="ORF">IAS62_004970</name>
</gene>
<sequence>MSTYTKSLLPILLHADNLPAYSSTFTTVHPLVKGPPNDDEVDSIELLPVQRLTEALSDGEFKPSSAIVTKAF</sequence>
<organism evidence="1 2">
    <name type="scientific">Cryptococcus decagattii</name>
    <dbReference type="NCBI Taxonomy" id="1859122"/>
    <lineage>
        <taxon>Eukaryota</taxon>
        <taxon>Fungi</taxon>
        <taxon>Dikarya</taxon>
        <taxon>Basidiomycota</taxon>
        <taxon>Agaricomycotina</taxon>
        <taxon>Tremellomycetes</taxon>
        <taxon>Tremellales</taxon>
        <taxon>Cryptococcaceae</taxon>
        <taxon>Cryptococcus</taxon>
        <taxon>Cryptococcus gattii species complex</taxon>
    </lineage>
</organism>
<name>A0ABZ2AYJ1_9TREE</name>
<evidence type="ECO:0000313" key="2">
    <source>
        <dbReference type="Proteomes" id="UP001432216"/>
    </source>
</evidence>
<evidence type="ECO:0000313" key="1">
    <source>
        <dbReference type="EMBL" id="WVO23615.1"/>
    </source>
</evidence>